<comment type="caution">
    <text evidence="7">The sequence shown here is derived from an EMBL/GenBank/DDBJ whole genome shotgun (WGS) entry which is preliminary data.</text>
</comment>
<organism evidence="7 8">
    <name type="scientific">Leifsonia shinshuensis</name>
    <dbReference type="NCBI Taxonomy" id="150026"/>
    <lineage>
        <taxon>Bacteria</taxon>
        <taxon>Bacillati</taxon>
        <taxon>Actinomycetota</taxon>
        <taxon>Actinomycetes</taxon>
        <taxon>Micrococcales</taxon>
        <taxon>Microbacteriaceae</taxon>
        <taxon>Leifsonia</taxon>
    </lineage>
</organism>
<dbReference type="RefSeq" id="WP_179605809.1">
    <property type="nucleotide sequence ID" value="NZ_BAABEH010000001.1"/>
</dbReference>
<protein>
    <submittedName>
        <fullName evidence="7">Putative ferric reductase</fullName>
    </submittedName>
</protein>
<name>A0A853CU60_9MICO</name>
<gene>
    <name evidence="7" type="ORF">HNR13_002229</name>
</gene>
<feature type="transmembrane region" description="Helical" evidence="5">
    <location>
        <begin position="50"/>
        <end position="68"/>
    </location>
</feature>
<accession>A0A853CU60</accession>
<dbReference type="EMBL" id="JACCFL010000001">
    <property type="protein sequence ID" value="NYJ23942.1"/>
    <property type="molecule type" value="Genomic_DNA"/>
</dbReference>
<evidence type="ECO:0000256" key="4">
    <source>
        <dbReference type="ARBA" id="ARBA00023136"/>
    </source>
</evidence>
<proteinExistence type="predicted"/>
<evidence type="ECO:0000256" key="2">
    <source>
        <dbReference type="ARBA" id="ARBA00022692"/>
    </source>
</evidence>
<feature type="transmembrane region" description="Helical" evidence="5">
    <location>
        <begin position="123"/>
        <end position="140"/>
    </location>
</feature>
<evidence type="ECO:0000256" key="5">
    <source>
        <dbReference type="SAM" id="Phobius"/>
    </source>
</evidence>
<keyword evidence="2 5" id="KW-0812">Transmembrane</keyword>
<evidence type="ECO:0000313" key="8">
    <source>
        <dbReference type="Proteomes" id="UP000578352"/>
    </source>
</evidence>
<feature type="transmembrane region" description="Helical" evidence="5">
    <location>
        <begin position="146"/>
        <end position="167"/>
    </location>
</feature>
<feature type="domain" description="Ferric oxidoreductase" evidence="6">
    <location>
        <begin position="12"/>
        <end position="134"/>
    </location>
</feature>
<sequence>MDEVLWAVGRASGVVALLLLTVSLWLGIVTRSGRPLPGMPRFSVTLLHRNVSLLAVVFLVLHIGTLLLDSYAKLTLTDVLVPFLGAHLPFWLGLGTVAVDLLIAVTVTALLRRRLGVRVFKAVHWLSYALWPIALAHSIGDGTDGTSGWMLVLAGASVLFVLVAVLWRVSAWFLETAGARRSDAEPSRRA</sequence>
<evidence type="ECO:0000256" key="1">
    <source>
        <dbReference type="ARBA" id="ARBA00004141"/>
    </source>
</evidence>
<keyword evidence="4 5" id="KW-0472">Membrane</keyword>
<evidence type="ECO:0000256" key="3">
    <source>
        <dbReference type="ARBA" id="ARBA00022989"/>
    </source>
</evidence>
<reference evidence="7 8" key="1">
    <citation type="submission" date="2020-07" db="EMBL/GenBank/DDBJ databases">
        <title>Sequencing the genomes of 1000 actinobacteria strains.</title>
        <authorList>
            <person name="Klenk H.-P."/>
        </authorList>
    </citation>
    <scope>NUCLEOTIDE SEQUENCE [LARGE SCALE GENOMIC DNA]</scope>
    <source>
        <strain evidence="7 8">DSM 15165</strain>
    </source>
</reference>
<feature type="transmembrane region" description="Helical" evidence="5">
    <location>
        <begin position="6"/>
        <end position="29"/>
    </location>
</feature>
<evidence type="ECO:0000259" key="6">
    <source>
        <dbReference type="Pfam" id="PF01794"/>
    </source>
</evidence>
<dbReference type="Proteomes" id="UP000578352">
    <property type="component" value="Unassembled WGS sequence"/>
</dbReference>
<evidence type="ECO:0000313" key="7">
    <source>
        <dbReference type="EMBL" id="NYJ23942.1"/>
    </source>
</evidence>
<dbReference type="Pfam" id="PF01794">
    <property type="entry name" value="Ferric_reduct"/>
    <property type="match status" value="1"/>
</dbReference>
<keyword evidence="3 5" id="KW-1133">Transmembrane helix</keyword>
<dbReference type="GO" id="GO:0016020">
    <property type="term" value="C:membrane"/>
    <property type="evidence" value="ECO:0007669"/>
    <property type="project" value="UniProtKB-SubCell"/>
</dbReference>
<dbReference type="InterPro" id="IPR013130">
    <property type="entry name" value="Fe3_Rdtase_TM_dom"/>
</dbReference>
<comment type="subcellular location">
    <subcellularLocation>
        <location evidence="1">Membrane</location>
        <topology evidence="1">Multi-pass membrane protein</topology>
    </subcellularLocation>
</comment>
<feature type="transmembrane region" description="Helical" evidence="5">
    <location>
        <begin position="88"/>
        <end position="111"/>
    </location>
</feature>
<dbReference type="AlphaFoldDB" id="A0A853CU60"/>